<accession>A0AAD5TSR2</accession>
<dbReference type="Gene3D" id="1.10.287.1490">
    <property type="match status" value="1"/>
</dbReference>
<dbReference type="Proteomes" id="UP001212152">
    <property type="component" value="Unassembled WGS sequence"/>
</dbReference>
<reference evidence="2" key="1">
    <citation type="submission" date="2020-05" db="EMBL/GenBank/DDBJ databases">
        <title>Phylogenomic resolution of chytrid fungi.</title>
        <authorList>
            <person name="Stajich J.E."/>
            <person name="Amses K."/>
            <person name="Simmons R."/>
            <person name="Seto K."/>
            <person name="Myers J."/>
            <person name="Bonds A."/>
            <person name="Quandt C.A."/>
            <person name="Barry K."/>
            <person name="Liu P."/>
            <person name="Grigoriev I."/>
            <person name="Longcore J.E."/>
            <person name="James T.Y."/>
        </authorList>
    </citation>
    <scope>NUCLEOTIDE SEQUENCE</scope>
    <source>
        <strain evidence="2">JEL0379</strain>
    </source>
</reference>
<name>A0AAD5TSR2_9FUNG</name>
<dbReference type="EMBL" id="JADGJQ010000006">
    <property type="protein sequence ID" value="KAJ3183479.1"/>
    <property type="molecule type" value="Genomic_DNA"/>
</dbReference>
<protein>
    <submittedName>
        <fullName evidence="2">Uncharacterized protein</fullName>
    </submittedName>
</protein>
<sequence>MTSNHLFRTERNWLRTSIRKLAEDMPSLRNKLETLASRVDKLDDSSVGDYSIFVEMIFELQAELNALRDENQAQRAQIEEQRAQIEELREQVAELQEKNQAFHVAALRRQIAINIEYEIKMDYLLLCTSANVADLKYTYSAKAGQFKPHEVTKLSIGKAKDRAARTCSPSELDTVHKNWFDGDDQKWDIFRDAMTALKRFSHESAHPTALNGTPIDVESARALVVDTDFEEPEQRVVALEFVEKLQDIRVRNNEPVYLYR</sequence>
<evidence type="ECO:0000313" key="2">
    <source>
        <dbReference type="EMBL" id="KAJ3183479.1"/>
    </source>
</evidence>
<comment type="caution">
    <text evidence="2">The sequence shown here is derived from an EMBL/GenBank/DDBJ whole genome shotgun (WGS) entry which is preliminary data.</text>
</comment>
<gene>
    <name evidence="2" type="ORF">HDU87_006798</name>
</gene>
<feature type="coiled-coil region" evidence="1">
    <location>
        <begin position="18"/>
        <end position="105"/>
    </location>
</feature>
<evidence type="ECO:0000256" key="1">
    <source>
        <dbReference type="SAM" id="Coils"/>
    </source>
</evidence>
<proteinExistence type="predicted"/>
<keyword evidence="1" id="KW-0175">Coiled coil</keyword>
<keyword evidence="3" id="KW-1185">Reference proteome</keyword>
<dbReference type="AlphaFoldDB" id="A0AAD5TSR2"/>
<organism evidence="2 3">
    <name type="scientific">Geranomyces variabilis</name>
    <dbReference type="NCBI Taxonomy" id="109894"/>
    <lineage>
        <taxon>Eukaryota</taxon>
        <taxon>Fungi</taxon>
        <taxon>Fungi incertae sedis</taxon>
        <taxon>Chytridiomycota</taxon>
        <taxon>Chytridiomycota incertae sedis</taxon>
        <taxon>Chytridiomycetes</taxon>
        <taxon>Spizellomycetales</taxon>
        <taxon>Powellomycetaceae</taxon>
        <taxon>Geranomyces</taxon>
    </lineage>
</organism>
<evidence type="ECO:0000313" key="3">
    <source>
        <dbReference type="Proteomes" id="UP001212152"/>
    </source>
</evidence>